<reference evidence="1 2" key="1">
    <citation type="journal article" date="2023" name="BMC Biol.">
        <title>The compact genome of the sponge Oopsacas minuta (Hexactinellida) is lacking key metazoan core genes.</title>
        <authorList>
            <person name="Santini S."/>
            <person name="Schenkelaars Q."/>
            <person name="Jourda C."/>
            <person name="Duchesne M."/>
            <person name="Belahbib H."/>
            <person name="Rocher C."/>
            <person name="Selva M."/>
            <person name="Riesgo A."/>
            <person name="Vervoort M."/>
            <person name="Leys S.P."/>
            <person name="Kodjabachian L."/>
            <person name="Le Bivic A."/>
            <person name="Borchiellini C."/>
            <person name="Claverie J.M."/>
            <person name="Renard E."/>
        </authorList>
    </citation>
    <scope>NUCLEOTIDE SEQUENCE [LARGE SCALE GENOMIC DNA]</scope>
    <source>
        <strain evidence="1">SPO-2</strain>
    </source>
</reference>
<evidence type="ECO:0000313" key="1">
    <source>
        <dbReference type="EMBL" id="KAI6659031.1"/>
    </source>
</evidence>
<organism evidence="1 2">
    <name type="scientific">Oopsacas minuta</name>
    <dbReference type="NCBI Taxonomy" id="111878"/>
    <lineage>
        <taxon>Eukaryota</taxon>
        <taxon>Metazoa</taxon>
        <taxon>Porifera</taxon>
        <taxon>Hexactinellida</taxon>
        <taxon>Hexasterophora</taxon>
        <taxon>Lyssacinosida</taxon>
        <taxon>Leucopsacidae</taxon>
        <taxon>Oopsacas</taxon>
    </lineage>
</organism>
<protein>
    <submittedName>
        <fullName evidence="1">Uncharacterized protein</fullName>
    </submittedName>
</protein>
<sequence>MAEGAKVLELKLDDSQIKDVSTSQLLLNQLIELKSLLNNPSPTSESLVRAEKFAQSCLDSARLEELSASPDFKDFPILSIINTIDTYRRDGKEFTAFLRFLNNVLSIYIKDSEFILAPSLTDKLVQLANSLYADNTKDEATITLYLLSCVYFIREPNTKSQSQEDVAATTLTTCTELYFSYSEHTTHNLSLILSVLSEFVIHLPTLFTNHGGFDYLPLLLPILEDNPNHKSVCLATMTLLKNAFIFNPNIKQDTNFTSLPNHISTLLQLYPRDVELMKEVFVLLTNFITEQRGLIPQLADTNHPILSFCITTLQDDTCSIDMHFSVCPILGLIVFSLKIEDKTLIARLLLKNLIRARKEKIELPDNVFAATAGVTFSYSVDKLSKDPKDDLASPPSSLTYSEFQDLLGITLASTDGQVVLLQSIGMLSNLAQRNRSMRFSTELLKGLRNAFIVFHRTGDKDTVQFILRLIYGIDKSDRSQAEAMVDSEIASGITEVRIYYRDAYLLIE</sequence>
<dbReference type="Proteomes" id="UP001165289">
    <property type="component" value="Unassembled WGS sequence"/>
</dbReference>
<accession>A0AAV7KC53</accession>
<dbReference type="InterPro" id="IPR016024">
    <property type="entry name" value="ARM-type_fold"/>
</dbReference>
<comment type="caution">
    <text evidence="1">The sequence shown here is derived from an EMBL/GenBank/DDBJ whole genome shotgun (WGS) entry which is preliminary data.</text>
</comment>
<dbReference type="SUPFAM" id="SSF48371">
    <property type="entry name" value="ARM repeat"/>
    <property type="match status" value="1"/>
</dbReference>
<proteinExistence type="predicted"/>
<dbReference type="AlphaFoldDB" id="A0AAV7KC53"/>
<gene>
    <name evidence="1" type="ORF">LOD99_14707</name>
</gene>
<keyword evidence="2" id="KW-1185">Reference proteome</keyword>
<dbReference type="EMBL" id="JAKMXF010000066">
    <property type="protein sequence ID" value="KAI6659031.1"/>
    <property type="molecule type" value="Genomic_DNA"/>
</dbReference>
<evidence type="ECO:0000313" key="2">
    <source>
        <dbReference type="Proteomes" id="UP001165289"/>
    </source>
</evidence>
<name>A0AAV7KC53_9METZ</name>